<gene>
    <name evidence="2" type="ordered locus">AMIS_8380</name>
</gene>
<dbReference type="Pfam" id="PF19457">
    <property type="entry name" value="DUF5994"/>
    <property type="match status" value="1"/>
</dbReference>
<name>I0GZ71_ACTM4</name>
<dbReference type="STRING" id="512565.AMIS_8380"/>
<dbReference type="Proteomes" id="UP000007882">
    <property type="component" value="Chromosome"/>
</dbReference>
<dbReference type="PATRIC" id="fig|512565.3.peg.842"/>
<dbReference type="EMBL" id="AP012319">
    <property type="protein sequence ID" value="BAL86058.1"/>
    <property type="molecule type" value="Genomic_DNA"/>
</dbReference>
<evidence type="ECO:0000256" key="1">
    <source>
        <dbReference type="SAM" id="MobiDB-lite"/>
    </source>
</evidence>
<evidence type="ECO:0000313" key="3">
    <source>
        <dbReference type="Proteomes" id="UP000007882"/>
    </source>
</evidence>
<sequence length="141" mass="14973">MDRHADAARLRLDPHPSRTTVLDGAWWPHSTDAATELPALVKALSDLRGEITHVLLNPAEWDLPHPPRAAAGRSVARLGWYTSQPAGLVTVMSDFGRDRFDLLVVPPGASQGSADAALTAAADGGDERRAPELLAGIERAG</sequence>
<evidence type="ECO:0000313" key="2">
    <source>
        <dbReference type="EMBL" id="BAL86058.1"/>
    </source>
</evidence>
<dbReference type="OrthoDB" id="3785441at2"/>
<feature type="region of interest" description="Disordered" evidence="1">
    <location>
        <begin position="109"/>
        <end position="129"/>
    </location>
</feature>
<accession>I0GZ71</accession>
<organism evidence="2 3">
    <name type="scientific">Actinoplanes missouriensis (strain ATCC 14538 / DSM 43046 / CBS 188.64 / JCM 3121 / NBRC 102363 / NCIMB 12654 / NRRL B-3342 / UNCC 431)</name>
    <dbReference type="NCBI Taxonomy" id="512565"/>
    <lineage>
        <taxon>Bacteria</taxon>
        <taxon>Bacillati</taxon>
        <taxon>Actinomycetota</taxon>
        <taxon>Actinomycetes</taxon>
        <taxon>Micromonosporales</taxon>
        <taxon>Micromonosporaceae</taxon>
        <taxon>Actinoplanes</taxon>
    </lineage>
</organism>
<reference evidence="2 3" key="1">
    <citation type="submission" date="2012-02" db="EMBL/GenBank/DDBJ databases">
        <title>Complete genome sequence of Actinoplanes missouriensis 431 (= NBRC 102363).</title>
        <authorList>
            <person name="Ohnishi Y."/>
            <person name="Ishikawa J."/>
            <person name="Sekine M."/>
            <person name="Hosoyama A."/>
            <person name="Harada T."/>
            <person name="Narita H."/>
            <person name="Hata T."/>
            <person name="Konno Y."/>
            <person name="Tutikane K."/>
            <person name="Fujita N."/>
            <person name="Horinouchi S."/>
            <person name="Hayakawa M."/>
        </authorList>
    </citation>
    <scope>NUCLEOTIDE SEQUENCE [LARGE SCALE GENOMIC DNA]</scope>
    <source>
        <strain evidence="3">ATCC 14538 / DSM 43046 / CBS 188.64 / JCM 3121 / NBRC 102363 / NCIMB 12654 / NRRL B-3342 / UNCC 431</strain>
    </source>
</reference>
<keyword evidence="3" id="KW-1185">Reference proteome</keyword>
<dbReference type="HOGENOM" id="CLU_100184_2_0_11"/>
<proteinExistence type="predicted"/>
<protein>
    <submittedName>
        <fullName evidence="2">Uncharacterized protein</fullName>
    </submittedName>
</protein>
<dbReference type="RefSeq" id="WP_014440955.1">
    <property type="nucleotide sequence ID" value="NC_017093.1"/>
</dbReference>
<feature type="compositionally biased region" description="Low complexity" evidence="1">
    <location>
        <begin position="109"/>
        <end position="123"/>
    </location>
</feature>
<dbReference type="AlphaFoldDB" id="I0GZ71"/>
<dbReference type="eggNOG" id="ENOG5033GYC">
    <property type="taxonomic scope" value="Bacteria"/>
</dbReference>
<dbReference type="InterPro" id="IPR046036">
    <property type="entry name" value="DUF5994"/>
</dbReference>
<dbReference type="KEGG" id="ams:AMIS_8380"/>